<evidence type="ECO:0000313" key="1">
    <source>
        <dbReference type="EMBL" id="RIB17274.1"/>
    </source>
</evidence>
<organism evidence="1 2">
    <name type="scientific">Gigaspora rosea</name>
    <dbReference type="NCBI Taxonomy" id="44941"/>
    <lineage>
        <taxon>Eukaryota</taxon>
        <taxon>Fungi</taxon>
        <taxon>Fungi incertae sedis</taxon>
        <taxon>Mucoromycota</taxon>
        <taxon>Glomeromycotina</taxon>
        <taxon>Glomeromycetes</taxon>
        <taxon>Diversisporales</taxon>
        <taxon>Gigasporaceae</taxon>
        <taxon>Gigaspora</taxon>
    </lineage>
</organism>
<protein>
    <submittedName>
        <fullName evidence="1">Uncharacterized protein</fullName>
    </submittedName>
</protein>
<evidence type="ECO:0000313" key="2">
    <source>
        <dbReference type="Proteomes" id="UP000266673"/>
    </source>
</evidence>
<reference evidence="1 2" key="1">
    <citation type="submission" date="2018-06" db="EMBL/GenBank/DDBJ databases">
        <title>Comparative genomics reveals the genomic features of Rhizophagus irregularis, R. cerebriforme, R. diaphanum and Gigaspora rosea, and their symbiotic lifestyle signature.</title>
        <authorList>
            <person name="Morin E."/>
            <person name="San Clemente H."/>
            <person name="Chen E.C.H."/>
            <person name="De La Providencia I."/>
            <person name="Hainaut M."/>
            <person name="Kuo A."/>
            <person name="Kohler A."/>
            <person name="Murat C."/>
            <person name="Tang N."/>
            <person name="Roy S."/>
            <person name="Loubradou J."/>
            <person name="Henrissat B."/>
            <person name="Grigoriev I.V."/>
            <person name="Corradi N."/>
            <person name="Roux C."/>
            <person name="Martin F.M."/>
        </authorList>
    </citation>
    <scope>NUCLEOTIDE SEQUENCE [LARGE SCALE GENOMIC DNA]</scope>
    <source>
        <strain evidence="1 2">DAOM 194757</strain>
    </source>
</reference>
<accession>A0A397V406</accession>
<name>A0A397V406_9GLOM</name>
<comment type="caution">
    <text evidence="1">The sequence shown here is derived from an EMBL/GenBank/DDBJ whole genome shotgun (WGS) entry which is preliminary data.</text>
</comment>
<dbReference type="EMBL" id="QKWP01000618">
    <property type="protein sequence ID" value="RIB17274.1"/>
    <property type="molecule type" value="Genomic_DNA"/>
</dbReference>
<dbReference type="AlphaFoldDB" id="A0A397V406"/>
<sequence>MFLWVSGNVAEDRNEDEQTSDHIVKKKRRCVSHVIIKFEDEEMKNIYRFIFIYAFTTDNNTVQL</sequence>
<proteinExistence type="predicted"/>
<gene>
    <name evidence="1" type="ORF">C2G38_2187758</name>
</gene>
<dbReference type="Proteomes" id="UP000266673">
    <property type="component" value="Unassembled WGS sequence"/>
</dbReference>
<keyword evidence="2" id="KW-1185">Reference proteome</keyword>